<dbReference type="GO" id="GO:0010468">
    <property type="term" value="P:regulation of gene expression"/>
    <property type="evidence" value="ECO:0007669"/>
    <property type="project" value="TreeGrafter"/>
</dbReference>
<dbReference type="GO" id="GO:0005634">
    <property type="term" value="C:nucleus"/>
    <property type="evidence" value="ECO:0007669"/>
    <property type="project" value="TreeGrafter"/>
</dbReference>
<organism evidence="4 5">
    <name type="scientific">Artemisia annua</name>
    <name type="common">Sweet wormwood</name>
    <dbReference type="NCBI Taxonomy" id="35608"/>
    <lineage>
        <taxon>Eukaryota</taxon>
        <taxon>Viridiplantae</taxon>
        <taxon>Streptophyta</taxon>
        <taxon>Embryophyta</taxon>
        <taxon>Tracheophyta</taxon>
        <taxon>Spermatophyta</taxon>
        <taxon>Magnoliopsida</taxon>
        <taxon>eudicotyledons</taxon>
        <taxon>Gunneridae</taxon>
        <taxon>Pentapetalae</taxon>
        <taxon>asterids</taxon>
        <taxon>campanulids</taxon>
        <taxon>Asterales</taxon>
        <taxon>Asteraceae</taxon>
        <taxon>Asteroideae</taxon>
        <taxon>Anthemideae</taxon>
        <taxon>Artemisiinae</taxon>
        <taxon>Artemisia</taxon>
    </lineage>
</organism>
<dbReference type="GO" id="GO:0034647">
    <property type="term" value="F:histone H3K4me/H3K4me2/H3K4me3 demethylase activity"/>
    <property type="evidence" value="ECO:0007669"/>
    <property type="project" value="TreeGrafter"/>
</dbReference>
<dbReference type="Pfam" id="PF02373">
    <property type="entry name" value="JmjC"/>
    <property type="match status" value="1"/>
</dbReference>
<evidence type="ECO:0000259" key="3">
    <source>
        <dbReference type="PROSITE" id="PS51184"/>
    </source>
</evidence>
<dbReference type="STRING" id="35608.A0A2U1PPI6"/>
<dbReference type="PROSITE" id="PS51184">
    <property type="entry name" value="JMJC"/>
    <property type="match status" value="1"/>
</dbReference>
<feature type="domain" description="JmjC" evidence="3">
    <location>
        <begin position="277"/>
        <end position="442"/>
    </location>
</feature>
<dbReference type="SUPFAM" id="SSF51197">
    <property type="entry name" value="Clavaminate synthase-like"/>
    <property type="match status" value="1"/>
</dbReference>
<keyword evidence="5" id="KW-1185">Reference proteome</keyword>
<dbReference type="Proteomes" id="UP000245207">
    <property type="component" value="Unassembled WGS sequence"/>
</dbReference>
<dbReference type="PROSITE" id="PS51183">
    <property type="entry name" value="JMJN"/>
    <property type="match status" value="1"/>
</dbReference>
<evidence type="ECO:0000259" key="2">
    <source>
        <dbReference type="PROSITE" id="PS51183"/>
    </source>
</evidence>
<dbReference type="OrthoDB" id="1678912at2759"/>
<feature type="domain" description="JmjN" evidence="2">
    <location>
        <begin position="98"/>
        <end position="139"/>
    </location>
</feature>
<name>A0A2U1PPI6_ARTAN</name>
<dbReference type="InterPro" id="IPR003347">
    <property type="entry name" value="JmjC_dom"/>
</dbReference>
<evidence type="ECO:0000313" key="5">
    <source>
        <dbReference type="Proteomes" id="UP000245207"/>
    </source>
</evidence>
<comment type="caution">
    <text evidence="4">The sequence shown here is derived from an EMBL/GenBank/DDBJ whole genome shotgun (WGS) entry which is preliminary data.</text>
</comment>
<dbReference type="InterPro" id="IPR004198">
    <property type="entry name" value="Znf_C5HC2"/>
</dbReference>
<reference evidence="4 5" key="1">
    <citation type="journal article" date="2018" name="Mol. Plant">
        <title>The genome of Artemisia annua provides insight into the evolution of Asteraceae family and artemisinin biosynthesis.</title>
        <authorList>
            <person name="Shen Q."/>
            <person name="Zhang L."/>
            <person name="Liao Z."/>
            <person name="Wang S."/>
            <person name="Yan T."/>
            <person name="Shi P."/>
            <person name="Liu M."/>
            <person name="Fu X."/>
            <person name="Pan Q."/>
            <person name="Wang Y."/>
            <person name="Lv Z."/>
            <person name="Lu X."/>
            <person name="Zhang F."/>
            <person name="Jiang W."/>
            <person name="Ma Y."/>
            <person name="Chen M."/>
            <person name="Hao X."/>
            <person name="Li L."/>
            <person name="Tang Y."/>
            <person name="Lv G."/>
            <person name="Zhou Y."/>
            <person name="Sun X."/>
            <person name="Brodelius P.E."/>
            <person name="Rose J.K.C."/>
            <person name="Tang K."/>
        </authorList>
    </citation>
    <scope>NUCLEOTIDE SEQUENCE [LARGE SCALE GENOMIC DNA]</scope>
    <source>
        <strain evidence="5">cv. Huhao1</strain>
        <tissue evidence="4">Leaf</tissue>
    </source>
</reference>
<dbReference type="SMART" id="SM00545">
    <property type="entry name" value="JmjN"/>
    <property type="match status" value="1"/>
</dbReference>
<gene>
    <name evidence="4" type="ORF">CTI12_AA126970</name>
</gene>
<dbReference type="PANTHER" id="PTHR10694:SF54">
    <property type="entry name" value="INACTIVE LYSINE-SPECIFIC DEMETHYLASE JMJ19-RELATED"/>
    <property type="match status" value="1"/>
</dbReference>
<dbReference type="SMART" id="SM00558">
    <property type="entry name" value="JmjC"/>
    <property type="match status" value="1"/>
</dbReference>
<evidence type="ECO:0000313" key="4">
    <source>
        <dbReference type="EMBL" id="PWA87617.1"/>
    </source>
</evidence>
<dbReference type="GO" id="GO:0000785">
    <property type="term" value="C:chromatin"/>
    <property type="evidence" value="ECO:0007669"/>
    <property type="project" value="TreeGrafter"/>
</dbReference>
<dbReference type="InterPro" id="IPR003349">
    <property type="entry name" value="JmjN"/>
</dbReference>
<accession>A0A2U1PPI6</accession>
<proteinExistence type="predicted"/>
<evidence type="ECO:0000256" key="1">
    <source>
        <dbReference type="SAM" id="MobiDB-lite"/>
    </source>
</evidence>
<dbReference type="PANTHER" id="PTHR10694">
    <property type="entry name" value="LYSINE-SPECIFIC DEMETHYLASE"/>
    <property type="match status" value="1"/>
</dbReference>
<dbReference type="Pfam" id="PF02375">
    <property type="entry name" value="JmjN"/>
    <property type="match status" value="1"/>
</dbReference>
<sequence length="614" mass="70968">MRVKTKPTKRKDLDEPTPPENVPPTSFTLKRVERNEEPKLKSTDVNASSHAFDSKRIKKSFKRRPWILHDQIIHSEKLDPEHLDKVPEETCRLELDSAPVFRPTKEEFENPLQYISKIRLEAEEYGICSIVPPDSWKPHCPMEEKEIWENSRFHTRVQRINELQNVYLKRELKMVTEKMKGNRDSMVEIDYGSHGSVFEKGPEFTLQTFKKYAEDFEERYFREQDILTWENIEGEYWRVVQNPAEEIQVLSGRNLDAKVLGSGFPLLSDSPVADQTEYAESGWNLNSTPKLPGSLFAFESCDDSSTSAPLVDVGMCFSSDCWKVEEHSLYLLSYMPLGVSRIWYGIPGRYYSKCEAALKKTFPELSGHPNIFHKLVAQLPPSILKSEGIPVFRCLQHPKQFVLIFPGAYHLGFNSGFNVSVRVNLAPLDWLPYGQQSVEIYSEMHRKTLISYDKLLIEGCKDTARSLWLLIVKRDSKEGKIACGPDGWLTRALKSRVQREHLRRKYLCNTSKSSRMLDKDFNSNVKKECIICYYDLYLSAVACSCSPERYACLEHSKQVCSCPWSSRIFLFRHTIDELNLLIDALEGKRNALYKWANENRDLFSNVPTRSNGVI</sequence>
<dbReference type="Pfam" id="PF02928">
    <property type="entry name" value="zf-C5HC2"/>
    <property type="match status" value="1"/>
</dbReference>
<feature type="compositionally biased region" description="Basic and acidic residues" evidence="1">
    <location>
        <begin position="30"/>
        <end position="42"/>
    </location>
</feature>
<dbReference type="EMBL" id="PKPP01000896">
    <property type="protein sequence ID" value="PWA87617.1"/>
    <property type="molecule type" value="Genomic_DNA"/>
</dbReference>
<feature type="region of interest" description="Disordered" evidence="1">
    <location>
        <begin position="1"/>
        <end position="47"/>
    </location>
</feature>
<dbReference type="Gene3D" id="2.60.120.650">
    <property type="entry name" value="Cupin"/>
    <property type="match status" value="1"/>
</dbReference>
<dbReference type="AlphaFoldDB" id="A0A2U1PPI6"/>
<protein>
    <submittedName>
        <fullName evidence="4">Transcription factor jumonji (Jmj) family protein / zinc finger (C5HC2 type) family protein</fullName>
    </submittedName>
</protein>